<evidence type="ECO:0000313" key="2">
    <source>
        <dbReference type="RefSeq" id="XP_075086071.1"/>
    </source>
</evidence>
<reference evidence="1" key="1">
    <citation type="journal article" date="2014" name="Nat. Commun.">
        <title>The tobacco genome sequence and its comparison with those of tomato and potato.</title>
        <authorList>
            <person name="Sierro N."/>
            <person name="Battey J.N."/>
            <person name="Ouadi S."/>
            <person name="Bakaher N."/>
            <person name="Bovet L."/>
            <person name="Willig A."/>
            <person name="Goepfert S."/>
            <person name="Peitsch M.C."/>
            <person name="Ivanov N.V."/>
        </authorList>
    </citation>
    <scope>NUCLEOTIDE SEQUENCE [LARGE SCALE GENOMIC DNA]</scope>
</reference>
<sequence>MAKMSLTIPQKEKASSSQYAADETPAEPRPEECVPGAYVLTSDFKVDKGSSAPGQCLGKDAVLRPLSIDEKILAFVPKLVKENKGKKPLFPKIQNQRRGRLEKDSGGVPELSEIEYASHQSQRMGDMSEWAPLESLRTVENAPSDSFGAATIEDSPTFLTFSAGIEDVAGTSDESDIFRGVQQALNQAALTQNLLTVSKYLSNLRELWDEYEALAPPPSYGCHESKQHAEYYQLQKLYQFLNGINDSFDNAKDQILMIRPLPNVNQAYSMVVNVESQRKNNTGLSVGIGDSAALMSKANSGNGNSSLKPRNNLGRSTLQCDYCHLKGHTKYTCYKLHGYPANFKAKRRGYSGPHMNNASTAPWFQTPDSSQPIPQFSSPTPVFTQEQYNQILQMLSKGNQVESMANAATMNNTGPLEWEGNGDW</sequence>
<proteinExistence type="predicted"/>
<accession>A0AC58SM67</accession>
<evidence type="ECO:0000313" key="1">
    <source>
        <dbReference type="Proteomes" id="UP000790787"/>
    </source>
</evidence>
<dbReference type="RefSeq" id="XP_075086071.1">
    <property type="nucleotide sequence ID" value="XM_075229970.1"/>
</dbReference>
<gene>
    <name evidence="2" type="primary">LOC107818959</name>
</gene>
<reference evidence="2" key="2">
    <citation type="submission" date="2025-08" db="UniProtKB">
        <authorList>
            <consortium name="RefSeq"/>
        </authorList>
    </citation>
    <scope>IDENTIFICATION</scope>
    <source>
        <tissue evidence="2">Leaf</tissue>
    </source>
</reference>
<dbReference type="Proteomes" id="UP000790787">
    <property type="component" value="Chromosome 14"/>
</dbReference>
<protein>
    <submittedName>
        <fullName evidence="2">Uncharacterized protein LOC107818959</fullName>
    </submittedName>
</protein>
<name>A0AC58SM67_TOBAC</name>
<keyword evidence="1" id="KW-1185">Reference proteome</keyword>
<organism evidence="1 2">
    <name type="scientific">Nicotiana tabacum</name>
    <name type="common">Common tobacco</name>
    <dbReference type="NCBI Taxonomy" id="4097"/>
    <lineage>
        <taxon>Eukaryota</taxon>
        <taxon>Viridiplantae</taxon>
        <taxon>Streptophyta</taxon>
        <taxon>Embryophyta</taxon>
        <taxon>Tracheophyta</taxon>
        <taxon>Spermatophyta</taxon>
        <taxon>Magnoliopsida</taxon>
        <taxon>eudicotyledons</taxon>
        <taxon>Gunneridae</taxon>
        <taxon>Pentapetalae</taxon>
        <taxon>asterids</taxon>
        <taxon>lamiids</taxon>
        <taxon>Solanales</taxon>
        <taxon>Solanaceae</taxon>
        <taxon>Nicotianoideae</taxon>
        <taxon>Nicotianeae</taxon>
        <taxon>Nicotiana</taxon>
    </lineage>
</organism>